<gene>
    <name evidence="1" type="ORF">EYC80_003770</name>
</gene>
<evidence type="ECO:0000313" key="1">
    <source>
        <dbReference type="EMBL" id="KAB8304362.1"/>
    </source>
</evidence>
<protein>
    <submittedName>
        <fullName evidence="1">Uncharacterized protein</fullName>
    </submittedName>
</protein>
<proteinExistence type="predicted"/>
<organism evidence="1 2">
    <name type="scientific">Monilinia laxa</name>
    <name type="common">Brown rot fungus</name>
    <name type="synonym">Sclerotinia laxa</name>
    <dbReference type="NCBI Taxonomy" id="61186"/>
    <lineage>
        <taxon>Eukaryota</taxon>
        <taxon>Fungi</taxon>
        <taxon>Dikarya</taxon>
        <taxon>Ascomycota</taxon>
        <taxon>Pezizomycotina</taxon>
        <taxon>Leotiomycetes</taxon>
        <taxon>Helotiales</taxon>
        <taxon>Sclerotiniaceae</taxon>
        <taxon>Monilinia</taxon>
    </lineage>
</organism>
<sequence length="86" mass="10104">MAFYDSSSDQEVGFPIILEPDDDDSLFEMRVDDTRMNNDTMKEVHQVREVKKAEEVNKNTMSQWKRLATQVEQHQKLATQLLDDRS</sequence>
<dbReference type="OrthoDB" id="5389734at2759"/>
<dbReference type="AlphaFoldDB" id="A0A5N6KKY2"/>
<dbReference type="Proteomes" id="UP000326757">
    <property type="component" value="Unassembled WGS sequence"/>
</dbReference>
<reference evidence="1 2" key="1">
    <citation type="submission" date="2019-06" db="EMBL/GenBank/DDBJ databases">
        <title>Genome Sequence of the Brown Rot Fungal Pathogen Monilinia laxa.</title>
        <authorList>
            <person name="De Miccolis Angelini R.M."/>
            <person name="Landi L."/>
            <person name="Abate D."/>
            <person name="Pollastro S."/>
            <person name="Romanazzi G."/>
            <person name="Faretra F."/>
        </authorList>
    </citation>
    <scope>NUCLEOTIDE SEQUENCE [LARGE SCALE GENOMIC DNA]</scope>
    <source>
        <strain evidence="1 2">Mlax316</strain>
    </source>
</reference>
<evidence type="ECO:0000313" key="2">
    <source>
        <dbReference type="Proteomes" id="UP000326757"/>
    </source>
</evidence>
<name>A0A5N6KKY2_MONLA</name>
<accession>A0A5N6KKY2</accession>
<keyword evidence="2" id="KW-1185">Reference proteome</keyword>
<dbReference type="EMBL" id="VIGI01000001">
    <property type="protein sequence ID" value="KAB8304362.1"/>
    <property type="molecule type" value="Genomic_DNA"/>
</dbReference>
<comment type="caution">
    <text evidence="1">The sequence shown here is derived from an EMBL/GenBank/DDBJ whole genome shotgun (WGS) entry which is preliminary data.</text>
</comment>